<evidence type="ECO:0000313" key="3">
    <source>
        <dbReference type="Proteomes" id="UP001234216"/>
    </source>
</evidence>
<accession>A0AAW8F5L6</accession>
<dbReference type="CDD" id="cd07812">
    <property type="entry name" value="SRPBCC"/>
    <property type="match status" value="1"/>
</dbReference>
<name>A0AAW8F5L6_9ACTN</name>
<comment type="caution">
    <text evidence="2">The sequence shown here is derived from an EMBL/GenBank/DDBJ whole genome shotgun (WGS) entry which is preliminary data.</text>
</comment>
<dbReference type="Proteomes" id="UP001234216">
    <property type="component" value="Unassembled WGS sequence"/>
</dbReference>
<protein>
    <submittedName>
        <fullName evidence="2">Uncharacterized protein</fullName>
    </submittedName>
</protein>
<feature type="compositionally biased region" description="Basic residues" evidence="1">
    <location>
        <begin position="163"/>
        <end position="175"/>
    </location>
</feature>
<feature type="compositionally biased region" description="Basic residues" evidence="1">
    <location>
        <begin position="186"/>
        <end position="197"/>
    </location>
</feature>
<dbReference type="SUPFAM" id="SSF55961">
    <property type="entry name" value="Bet v1-like"/>
    <property type="match status" value="1"/>
</dbReference>
<feature type="region of interest" description="Disordered" evidence="1">
    <location>
        <begin position="141"/>
        <end position="197"/>
    </location>
</feature>
<evidence type="ECO:0000256" key="1">
    <source>
        <dbReference type="SAM" id="MobiDB-lite"/>
    </source>
</evidence>
<reference evidence="2" key="1">
    <citation type="submission" date="2023-07" db="EMBL/GenBank/DDBJ databases">
        <title>Comparative genomics of wheat-associated soil bacteria to identify genetic determinants of phenazine resistance.</title>
        <authorList>
            <person name="Mouncey N."/>
        </authorList>
    </citation>
    <scope>NUCLEOTIDE SEQUENCE</scope>
    <source>
        <strain evidence="2">V4I22</strain>
    </source>
</reference>
<evidence type="ECO:0000313" key="2">
    <source>
        <dbReference type="EMBL" id="MDQ0905113.1"/>
    </source>
</evidence>
<sequence>MWPVLADGHRYAQWVVGTSHSEPIRGQWPHKDAAIRFQVPLGPLKLVNETVVRRCEEGVSLEPEAHAGPLGIARIAIELWPWGGHCLVIVDEHPLQGAGGGLHNVGFEALIQMRHRTMPARLARLCENEVREACEASRQASVQGVAGAGHASRRGDRGGPLRPGRRQSARGRRVERRGAGGAAGAGRRRPPRPRRRSAYVSDVFSAFHPLAAASPVLAALRLDRYGLRWSHAPSVLAHPLTDGSCALLDRDIDTTAMSLDAFAPGDGAAWRRLHDVWESLPPAFTGLERQRKPGHRAWTPCSPLSRPCARRHGWPGGCGPRADCAWHAPWSCRYAAWARRSSAAMRRTGCCWPATPCTPISPPSRRAAAASAGWWPRWDRHRGAVGDRLER</sequence>
<gene>
    <name evidence="2" type="ORF">QFZ22_001098</name>
</gene>
<dbReference type="AlphaFoldDB" id="A0AAW8F5L6"/>
<proteinExistence type="predicted"/>
<organism evidence="2 3">
    <name type="scientific">Streptomyces canus</name>
    <dbReference type="NCBI Taxonomy" id="58343"/>
    <lineage>
        <taxon>Bacteria</taxon>
        <taxon>Bacillati</taxon>
        <taxon>Actinomycetota</taxon>
        <taxon>Actinomycetes</taxon>
        <taxon>Kitasatosporales</taxon>
        <taxon>Streptomycetaceae</taxon>
        <taxon>Streptomyces</taxon>
        <taxon>Streptomyces aurantiacus group</taxon>
    </lineage>
</organism>
<dbReference type="EMBL" id="JAUSZV010000005">
    <property type="protein sequence ID" value="MDQ0905113.1"/>
    <property type="molecule type" value="Genomic_DNA"/>
</dbReference>